<dbReference type="EC" id="2.1.1.113" evidence="2"/>
<evidence type="ECO:0000256" key="1">
    <source>
        <dbReference type="ARBA" id="ARBA00010203"/>
    </source>
</evidence>
<dbReference type="InterPro" id="IPR029063">
    <property type="entry name" value="SAM-dependent_MTases_sf"/>
</dbReference>
<dbReference type="InterPro" id="IPR017985">
    <property type="entry name" value="MeTrfase_CN4_CS"/>
</dbReference>
<dbReference type="SUPFAM" id="SSF53335">
    <property type="entry name" value="S-adenosyl-L-methionine-dependent methyltransferases"/>
    <property type="match status" value="1"/>
</dbReference>
<evidence type="ECO:0000256" key="7">
    <source>
        <dbReference type="ARBA" id="ARBA00049120"/>
    </source>
</evidence>
<evidence type="ECO:0000256" key="6">
    <source>
        <dbReference type="ARBA" id="ARBA00022747"/>
    </source>
</evidence>
<evidence type="ECO:0000256" key="5">
    <source>
        <dbReference type="ARBA" id="ARBA00022691"/>
    </source>
</evidence>
<evidence type="ECO:0000256" key="3">
    <source>
        <dbReference type="ARBA" id="ARBA00022603"/>
    </source>
</evidence>
<feature type="non-terminal residue" evidence="8">
    <location>
        <position position="73"/>
    </location>
</feature>
<evidence type="ECO:0000256" key="4">
    <source>
        <dbReference type="ARBA" id="ARBA00022679"/>
    </source>
</evidence>
<dbReference type="AlphaFoldDB" id="X1CXJ2"/>
<keyword evidence="6" id="KW-0680">Restriction system</keyword>
<keyword evidence="3" id="KW-0489">Methyltransferase</keyword>
<protein>
    <recommendedName>
        <fullName evidence="2">site-specific DNA-methyltransferase (cytosine-N(4)-specific)</fullName>
        <ecNumber evidence="2">2.1.1.113</ecNumber>
    </recommendedName>
</protein>
<evidence type="ECO:0000313" key="8">
    <source>
        <dbReference type="EMBL" id="GAH00780.1"/>
    </source>
</evidence>
<comment type="similarity">
    <text evidence="1">Belongs to the N(4)/N(6)-methyltransferase family. N(4) subfamily.</text>
</comment>
<proteinExistence type="inferred from homology"/>
<dbReference type="GO" id="GO:0003677">
    <property type="term" value="F:DNA binding"/>
    <property type="evidence" value="ECO:0007669"/>
    <property type="project" value="InterPro"/>
</dbReference>
<dbReference type="PROSITE" id="PS00093">
    <property type="entry name" value="N4_MTASE"/>
    <property type="match status" value="1"/>
</dbReference>
<dbReference type="Gene3D" id="3.40.50.150">
    <property type="entry name" value="Vaccinia Virus protein VP39"/>
    <property type="match status" value="1"/>
</dbReference>
<keyword evidence="5" id="KW-0949">S-adenosyl-L-methionine</keyword>
<dbReference type="GO" id="GO:0032259">
    <property type="term" value="P:methylation"/>
    <property type="evidence" value="ECO:0007669"/>
    <property type="project" value="UniProtKB-KW"/>
</dbReference>
<gene>
    <name evidence="8" type="ORF">S01H4_51599</name>
</gene>
<dbReference type="EMBL" id="BART01029400">
    <property type="protein sequence ID" value="GAH00780.1"/>
    <property type="molecule type" value="Genomic_DNA"/>
</dbReference>
<reference evidence="8" key="1">
    <citation type="journal article" date="2014" name="Front. Microbiol.">
        <title>High frequency of phylogenetically diverse reductive dehalogenase-homologous genes in deep subseafloor sedimentary metagenomes.</title>
        <authorList>
            <person name="Kawai M."/>
            <person name="Futagami T."/>
            <person name="Toyoda A."/>
            <person name="Takaki Y."/>
            <person name="Nishi S."/>
            <person name="Hori S."/>
            <person name="Arai W."/>
            <person name="Tsubouchi T."/>
            <person name="Morono Y."/>
            <person name="Uchiyama I."/>
            <person name="Ito T."/>
            <person name="Fujiyama A."/>
            <person name="Inagaki F."/>
            <person name="Takami H."/>
        </authorList>
    </citation>
    <scope>NUCLEOTIDE SEQUENCE</scope>
    <source>
        <strain evidence="8">Expedition CK06-06</strain>
    </source>
</reference>
<dbReference type="GO" id="GO:0015667">
    <property type="term" value="F:site-specific DNA-methyltransferase (cytosine-N4-specific) activity"/>
    <property type="evidence" value="ECO:0007669"/>
    <property type="project" value="UniProtKB-EC"/>
</dbReference>
<organism evidence="8">
    <name type="scientific">marine sediment metagenome</name>
    <dbReference type="NCBI Taxonomy" id="412755"/>
    <lineage>
        <taxon>unclassified sequences</taxon>
        <taxon>metagenomes</taxon>
        <taxon>ecological metagenomes</taxon>
    </lineage>
</organism>
<name>X1CXJ2_9ZZZZ</name>
<dbReference type="GO" id="GO:0009307">
    <property type="term" value="P:DNA restriction-modification system"/>
    <property type="evidence" value="ECO:0007669"/>
    <property type="project" value="UniProtKB-KW"/>
</dbReference>
<evidence type="ECO:0000256" key="2">
    <source>
        <dbReference type="ARBA" id="ARBA00012185"/>
    </source>
</evidence>
<comment type="caution">
    <text evidence="8">The sequence shown here is derived from an EMBL/GenBank/DDBJ whole genome shotgun (WGS) entry which is preliminary data.</text>
</comment>
<keyword evidence="4" id="KW-0808">Transferase</keyword>
<accession>X1CXJ2</accession>
<comment type="catalytic activity">
    <reaction evidence="7">
        <text>a 2'-deoxycytidine in DNA + S-adenosyl-L-methionine = an N(4)-methyl-2'-deoxycytidine in DNA + S-adenosyl-L-homocysteine + H(+)</text>
        <dbReference type="Rhea" id="RHEA:16857"/>
        <dbReference type="Rhea" id="RHEA-COMP:11369"/>
        <dbReference type="Rhea" id="RHEA-COMP:13674"/>
        <dbReference type="ChEBI" id="CHEBI:15378"/>
        <dbReference type="ChEBI" id="CHEBI:57856"/>
        <dbReference type="ChEBI" id="CHEBI:59789"/>
        <dbReference type="ChEBI" id="CHEBI:85452"/>
        <dbReference type="ChEBI" id="CHEBI:137933"/>
        <dbReference type="EC" id="2.1.1.113"/>
    </reaction>
</comment>
<sequence>MNKLPLDSIICHDVAKPFPLPDECIDVVITSPPYWGLRSYKGSETIWGGNPKCKHKWVEEKTGLTHENRNFQE</sequence>